<dbReference type="Proteomes" id="UP001190640">
    <property type="component" value="Chromosome 1"/>
</dbReference>
<dbReference type="InterPro" id="IPR043502">
    <property type="entry name" value="DNA/RNA_pol_sf"/>
</dbReference>
<comment type="similarity">
    <text evidence="1">Belongs to the beta type-B retroviral polymerase family. HERV class-II K(HML-2) pol subfamily.</text>
</comment>
<proteinExistence type="inferred from homology"/>
<evidence type="ECO:0000259" key="3">
    <source>
        <dbReference type="PROSITE" id="PS50878"/>
    </source>
</evidence>
<dbReference type="GO" id="GO:0004523">
    <property type="term" value="F:RNA-DNA hybrid ribonuclease activity"/>
    <property type="evidence" value="ECO:0007669"/>
    <property type="project" value="UniProtKB-EC"/>
</dbReference>
<dbReference type="InterPro" id="IPR000477">
    <property type="entry name" value="RT_dom"/>
</dbReference>
<keyword evidence="4" id="KW-1185">Reference proteome</keyword>
<protein>
    <recommendedName>
        <fullName evidence="2">ribonuclease H</fullName>
        <ecNumber evidence="2">3.1.26.4</ecNumber>
    </recommendedName>
</protein>
<dbReference type="PANTHER" id="PTHR33050:SF8">
    <property type="entry name" value="REVERSE TRANSCRIPTASE DOMAIN-CONTAINING PROTEIN"/>
    <property type="match status" value="1"/>
</dbReference>
<dbReference type="Gene3D" id="3.30.70.270">
    <property type="match status" value="1"/>
</dbReference>
<dbReference type="PROSITE" id="PS50878">
    <property type="entry name" value="RT_POL"/>
    <property type="match status" value="1"/>
</dbReference>
<evidence type="ECO:0000313" key="5">
    <source>
        <dbReference type="RefSeq" id="XP_054839956.1"/>
    </source>
</evidence>
<dbReference type="KEGG" id="emc:129332750"/>
<dbReference type="AlphaFoldDB" id="A0AA97L2R5"/>
<dbReference type="SUPFAM" id="SSF56672">
    <property type="entry name" value="DNA/RNA polymerases"/>
    <property type="match status" value="1"/>
</dbReference>
<gene>
    <name evidence="5" type="primary">LOC129332750</name>
</gene>
<dbReference type="PANTHER" id="PTHR33050">
    <property type="entry name" value="REVERSE TRANSCRIPTASE DOMAIN-CONTAINING PROTEIN"/>
    <property type="match status" value="1"/>
</dbReference>
<organism evidence="4 5">
    <name type="scientific">Eublepharis macularius</name>
    <name type="common">Leopard gecko</name>
    <name type="synonym">Cyrtodactylus macularius</name>
    <dbReference type="NCBI Taxonomy" id="481883"/>
    <lineage>
        <taxon>Eukaryota</taxon>
        <taxon>Metazoa</taxon>
        <taxon>Chordata</taxon>
        <taxon>Craniata</taxon>
        <taxon>Vertebrata</taxon>
        <taxon>Euteleostomi</taxon>
        <taxon>Lepidosauria</taxon>
        <taxon>Squamata</taxon>
        <taxon>Bifurcata</taxon>
        <taxon>Gekkota</taxon>
        <taxon>Eublepharidae</taxon>
        <taxon>Eublepharinae</taxon>
        <taxon>Eublepharis</taxon>
    </lineage>
</organism>
<accession>A0AA97L2R5</accession>
<sequence>MLIPPAPGPNLVGVAGAQVGAGVNSRLEKGPSPVNLKALERLLPYYPKRSDALFLLNGFKYGFRIPFQGPRVPFMSKNLRSVSGMEAVVREKISKECAEGRVLGPFSMPPVPCLRVSPLGVVPKKAPGEFRLIHHLSFPKGASVNDAIPEELCSVRYTSFDQAVKVVRRCGVGALMAKCDIKSAFRLLPVHPDDVDLLGFSFEGQYYVDRALPMGCSISYAAFERFSSFLEWELQRRFKCRDTCHYLDDFMFIGPAGTAQCASLLAGFVSLAGELGVPLAQEKTEGPSQVMTFLGIELDTVHQSLRLPTDKVRKLREILSAFKGKRKASLLDLQQLVGSLNFACKAVAPGRPFLRRLCDAMAALRAPHHKVRIDVGMRADIEVWEEFLSSFNGIIFWREELLVGAQLQVASDASGSTGFGVFFRGHWCAEQWPREWDESEVVRDLTFLEFFPILVAVFLWGHELANHVVHFWCDNMAVVQVVNSLTSKSVRVMSLVRAFTLKCLQLNILFRARHMPGVDNGVADTLSRQQMDRFRHLAPGADSFPSRMPMGLWRLGKWK</sequence>
<dbReference type="GeneID" id="129332750"/>
<evidence type="ECO:0000256" key="2">
    <source>
        <dbReference type="ARBA" id="ARBA00012180"/>
    </source>
</evidence>
<evidence type="ECO:0000256" key="1">
    <source>
        <dbReference type="ARBA" id="ARBA00010879"/>
    </source>
</evidence>
<dbReference type="InterPro" id="IPR052055">
    <property type="entry name" value="Hepadnavirus_pol/RT"/>
</dbReference>
<dbReference type="Pfam" id="PF00078">
    <property type="entry name" value="RVT_1"/>
    <property type="match status" value="1"/>
</dbReference>
<evidence type="ECO:0000313" key="4">
    <source>
        <dbReference type="Proteomes" id="UP001190640"/>
    </source>
</evidence>
<name>A0AA97L2R5_EUBMA</name>
<dbReference type="RefSeq" id="XP_054839956.1">
    <property type="nucleotide sequence ID" value="XM_054983981.1"/>
</dbReference>
<dbReference type="InterPro" id="IPR043128">
    <property type="entry name" value="Rev_trsase/Diguanyl_cyclase"/>
</dbReference>
<dbReference type="CDD" id="cd03714">
    <property type="entry name" value="RT_DIRS1"/>
    <property type="match status" value="1"/>
</dbReference>
<feature type="domain" description="Reverse transcriptase" evidence="3">
    <location>
        <begin position="103"/>
        <end position="298"/>
    </location>
</feature>
<dbReference type="CDD" id="cd09275">
    <property type="entry name" value="RNase_HI_RT_DIRS1"/>
    <property type="match status" value="1"/>
</dbReference>
<reference evidence="5" key="1">
    <citation type="submission" date="2025-08" db="UniProtKB">
        <authorList>
            <consortium name="RefSeq"/>
        </authorList>
    </citation>
    <scope>IDENTIFICATION</scope>
    <source>
        <tissue evidence="5">Blood</tissue>
    </source>
</reference>
<dbReference type="EC" id="3.1.26.4" evidence="2"/>
<dbReference type="Gene3D" id="3.10.10.10">
    <property type="entry name" value="HIV Type 1 Reverse Transcriptase, subunit A, domain 1"/>
    <property type="match status" value="1"/>
</dbReference>